<reference evidence="2" key="1">
    <citation type="submission" date="2015-03" db="EMBL/GenBank/DDBJ databases">
        <authorList>
            <consortium name="Pathogen Informatics"/>
        </authorList>
    </citation>
    <scope>NUCLEOTIDE SEQUENCE [LARGE SCALE GENOMIC DNA]</scope>
    <source>
        <strain evidence="2">K00500041</strain>
    </source>
</reference>
<evidence type="ECO:0000313" key="2">
    <source>
        <dbReference type="Proteomes" id="UP000038802"/>
    </source>
</evidence>
<dbReference type="EMBL" id="CSAE01001043">
    <property type="protein sequence ID" value="COX24177.1"/>
    <property type="molecule type" value="Genomic_DNA"/>
</dbReference>
<organism evidence="1 2">
    <name type="scientific">Mycobacterium tuberculosis</name>
    <dbReference type="NCBI Taxonomy" id="1773"/>
    <lineage>
        <taxon>Bacteria</taxon>
        <taxon>Bacillati</taxon>
        <taxon>Actinomycetota</taxon>
        <taxon>Actinomycetes</taxon>
        <taxon>Mycobacteriales</taxon>
        <taxon>Mycobacteriaceae</taxon>
        <taxon>Mycobacterium</taxon>
        <taxon>Mycobacterium tuberculosis complex</taxon>
    </lineage>
</organism>
<evidence type="ECO:0000313" key="1">
    <source>
        <dbReference type="EMBL" id="COX24177.1"/>
    </source>
</evidence>
<sequence>MTAEQLIEGVPVAGDMGGQQLGVAALVTAPETHGRTVTNRWRHSTSPWLAVPGPVRTRRKS</sequence>
<name>A0A0U0T4H3_MYCTX</name>
<dbReference type="Proteomes" id="UP000038802">
    <property type="component" value="Unassembled WGS sequence"/>
</dbReference>
<dbReference type="AlphaFoldDB" id="A0A0U0T4H3"/>
<proteinExistence type="predicted"/>
<gene>
    <name evidence="1" type="ORF">ERS007703_04959</name>
</gene>
<accession>A0A0U0T4H3</accession>
<protein>
    <submittedName>
        <fullName evidence="1">Uncharacterized protein</fullName>
    </submittedName>
</protein>